<keyword evidence="2" id="KW-1185">Reference proteome</keyword>
<evidence type="ECO:0000313" key="1">
    <source>
        <dbReference type="EMBL" id="GAX73147.1"/>
    </source>
</evidence>
<dbReference type="EMBL" id="BEGY01000002">
    <property type="protein sequence ID" value="GAX73147.1"/>
    <property type="molecule type" value="Genomic_DNA"/>
</dbReference>
<name>A0A250WQN4_9CHLO</name>
<protein>
    <submittedName>
        <fullName evidence="1">Uncharacterized protein</fullName>
    </submittedName>
</protein>
<dbReference type="AlphaFoldDB" id="A0A250WQN4"/>
<accession>A0A250WQN4</accession>
<evidence type="ECO:0000313" key="2">
    <source>
        <dbReference type="Proteomes" id="UP000232323"/>
    </source>
</evidence>
<gene>
    <name evidence="1" type="ORF">CEUSTIGMA_g600.t1</name>
</gene>
<comment type="caution">
    <text evidence="1">The sequence shown here is derived from an EMBL/GenBank/DDBJ whole genome shotgun (WGS) entry which is preliminary data.</text>
</comment>
<reference evidence="1 2" key="1">
    <citation type="submission" date="2017-08" db="EMBL/GenBank/DDBJ databases">
        <title>Acidophilic green algal genome provides insights into adaptation to an acidic environment.</title>
        <authorList>
            <person name="Hirooka S."/>
            <person name="Hirose Y."/>
            <person name="Kanesaki Y."/>
            <person name="Higuchi S."/>
            <person name="Fujiwara T."/>
            <person name="Onuma R."/>
            <person name="Era A."/>
            <person name="Ohbayashi R."/>
            <person name="Uzuka A."/>
            <person name="Nozaki H."/>
            <person name="Yoshikawa H."/>
            <person name="Miyagishima S.Y."/>
        </authorList>
    </citation>
    <scope>NUCLEOTIDE SEQUENCE [LARGE SCALE GENOMIC DNA]</scope>
    <source>
        <strain evidence="1 2">NIES-2499</strain>
    </source>
</reference>
<proteinExistence type="predicted"/>
<sequence>MLNCITASVERIKIKGDILNCTAQGHSKILHQVQVQQGRRDMLTTMISTISAVLVIPSKPAAAASIELPIPSKATSREEDLSSAFVIPALSETQYIDKIRAARPNAMRQLSELIERGRYKDAAESLVLYPFDDVAQSAFYLPWAILKNDEIRATEVKLSYDKFSKALRGFEKKCREAASYRTEDDEVEDAFLSLNSSLDELLKTAMYK</sequence>
<dbReference type="Proteomes" id="UP000232323">
    <property type="component" value="Unassembled WGS sequence"/>
</dbReference>
<organism evidence="1 2">
    <name type="scientific">Chlamydomonas eustigma</name>
    <dbReference type="NCBI Taxonomy" id="1157962"/>
    <lineage>
        <taxon>Eukaryota</taxon>
        <taxon>Viridiplantae</taxon>
        <taxon>Chlorophyta</taxon>
        <taxon>core chlorophytes</taxon>
        <taxon>Chlorophyceae</taxon>
        <taxon>CS clade</taxon>
        <taxon>Chlamydomonadales</taxon>
        <taxon>Chlamydomonadaceae</taxon>
        <taxon>Chlamydomonas</taxon>
    </lineage>
</organism>
<dbReference type="OrthoDB" id="545379at2759"/>